<protein>
    <submittedName>
        <fullName evidence="1">YugN-like family protein</fullName>
    </submittedName>
</protein>
<dbReference type="Pfam" id="PF08868">
    <property type="entry name" value="YugN"/>
    <property type="match status" value="1"/>
</dbReference>
<dbReference type="SUPFAM" id="SSF160755">
    <property type="entry name" value="YugN-like"/>
    <property type="match status" value="1"/>
</dbReference>
<organism evidence="1 2">
    <name type="scientific">Salimicrobium flavidum</name>
    <dbReference type="NCBI Taxonomy" id="570947"/>
    <lineage>
        <taxon>Bacteria</taxon>
        <taxon>Bacillati</taxon>
        <taxon>Bacillota</taxon>
        <taxon>Bacilli</taxon>
        <taxon>Bacillales</taxon>
        <taxon>Bacillaceae</taxon>
        <taxon>Salimicrobium</taxon>
    </lineage>
</organism>
<reference evidence="2" key="1">
    <citation type="submission" date="2017-01" db="EMBL/GenBank/DDBJ databases">
        <authorList>
            <person name="Varghese N."/>
            <person name="Submissions S."/>
        </authorList>
    </citation>
    <scope>NUCLEOTIDE SEQUENCE [LARGE SCALE GENOMIC DNA]</scope>
    <source>
        <strain evidence="2">DSM 23127</strain>
    </source>
</reference>
<keyword evidence="2" id="KW-1185">Reference proteome</keyword>
<dbReference type="InterPro" id="IPR036491">
    <property type="entry name" value="YugN-like_sf"/>
</dbReference>
<gene>
    <name evidence="1" type="ORF">SAMN05421687_101510</name>
</gene>
<name>A0A1N7ILT1_9BACI</name>
<sequence length="125" mass="14343">MKLVNTGIEDLVLNVRTLTRIMESNGFMLGGSWDYERVTYDYKIESNETNITYYVRIQGYALEGDVDKGNAVIKLLTPLLGRHYYPHGVEYGEEEEGFSKDLSDKAYRLVENVQPPAEANQTERK</sequence>
<evidence type="ECO:0000313" key="1">
    <source>
        <dbReference type="EMBL" id="SIS38012.1"/>
    </source>
</evidence>
<dbReference type="OrthoDB" id="2679642at2"/>
<dbReference type="RefSeq" id="WP_076556767.1">
    <property type="nucleotide sequence ID" value="NZ_FTOC01000001.1"/>
</dbReference>
<dbReference type="Proteomes" id="UP000187608">
    <property type="component" value="Unassembled WGS sequence"/>
</dbReference>
<proteinExistence type="predicted"/>
<dbReference type="EMBL" id="FTOC01000001">
    <property type="protein sequence ID" value="SIS38012.1"/>
    <property type="molecule type" value="Genomic_DNA"/>
</dbReference>
<dbReference type="AlphaFoldDB" id="A0A1N7ILT1"/>
<accession>A0A1N7ILT1</accession>
<dbReference type="InterPro" id="IPR014967">
    <property type="entry name" value="Uncharacterised_YugN-like"/>
</dbReference>
<dbReference type="STRING" id="570947.SAMN05421687_101510"/>
<evidence type="ECO:0000313" key="2">
    <source>
        <dbReference type="Proteomes" id="UP000187608"/>
    </source>
</evidence>
<dbReference type="Gene3D" id="3.30.310.100">
    <property type="entry name" value="YugN-like"/>
    <property type="match status" value="1"/>
</dbReference>